<proteinExistence type="inferred from homology"/>
<evidence type="ECO:0000256" key="5">
    <source>
        <dbReference type="ARBA" id="ARBA00022729"/>
    </source>
</evidence>
<evidence type="ECO:0000256" key="3">
    <source>
        <dbReference type="ARBA" id="ARBA00022448"/>
    </source>
</evidence>
<keyword evidence="7" id="KW-0445">Lipid transport</keyword>
<evidence type="ECO:0000256" key="8">
    <source>
        <dbReference type="ARBA" id="ARBA00023136"/>
    </source>
</evidence>
<dbReference type="Pfam" id="PF16414">
    <property type="entry name" value="NPC1_N"/>
    <property type="match status" value="1"/>
</dbReference>
<dbReference type="InterPro" id="IPR000731">
    <property type="entry name" value="SSD"/>
</dbReference>
<dbReference type="Proteomes" id="UP001465976">
    <property type="component" value="Unassembled WGS sequence"/>
</dbReference>
<feature type="region of interest" description="Disordered" evidence="12">
    <location>
        <begin position="1406"/>
        <end position="1429"/>
    </location>
</feature>
<keyword evidence="3" id="KW-0813">Transport</keyword>
<dbReference type="Pfam" id="PF12349">
    <property type="entry name" value="Sterol-sensing"/>
    <property type="match status" value="2"/>
</dbReference>
<dbReference type="SUPFAM" id="SSF82866">
    <property type="entry name" value="Multidrug efflux transporter AcrB transmembrane domain"/>
    <property type="match status" value="2"/>
</dbReference>
<organism evidence="15 16">
    <name type="scientific">Marasmius crinis-equi</name>
    <dbReference type="NCBI Taxonomy" id="585013"/>
    <lineage>
        <taxon>Eukaryota</taxon>
        <taxon>Fungi</taxon>
        <taxon>Dikarya</taxon>
        <taxon>Basidiomycota</taxon>
        <taxon>Agaricomycotina</taxon>
        <taxon>Agaricomycetes</taxon>
        <taxon>Agaricomycetidae</taxon>
        <taxon>Agaricales</taxon>
        <taxon>Marasmiineae</taxon>
        <taxon>Marasmiaceae</taxon>
        <taxon>Marasmius</taxon>
    </lineage>
</organism>
<dbReference type="SUPFAM" id="SSF53067">
    <property type="entry name" value="Actin-like ATPase domain"/>
    <property type="match status" value="2"/>
</dbReference>
<dbReference type="PROSITE" id="PS01132">
    <property type="entry name" value="ACTINS_ACT_LIKE"/>
    <property type="match status" value="1"/>
</dbReference>
<name>A0ABR3FYW6_9AGAR</name>
<feature type="transmembrane region" description="Helical" evidence="13">
    <location>
        <begin position="1354"/>
        <end position="1379"/>
    </location>
</feature>
<evidence type="ECO:0000256" key="12">
    <source>
        <dbReference type="SAM" id="MobiDB-lite"/>
    </source>
</evidence>
<dbReference type="PRINTS" id="PR00190">
    <property type="entry name" value="ACTIN"/>
</dbReference>
<dbReference type="Pfam" id="PF22314">
    <property type="entry name" value="NPC1_MLD"/>
    <property type="match status" value="1"/>
</dbReference>
<keyword evidence="16" id="KW-1185">Reference proteome</keyword>
<feature type="transmembrane region" description="Helical" evidence="13">
    <location>
        <begin position="854"/>
        <end position="879"/>
    </location>
</feature>
<feature type="transmembrane region" description="Helical" evidence="13">
    <location>
        <begin position="1454"/>
        <end position="1477"/>
    </location>
</feature>
<feature type="transmembrane region" description="Helical" evidence="13">
    <location>
        <begin position="1867"/>
        <end position="1889"/>
    </location>
</feature>
<evidence type="ECO:0000256" key="2">
    <source>
        <dbReference type="ARBA" id="ARBA00005585"/>
    </source>
</evidence>
<dbReference type="Gene3D" id="3.90.640.10">
    <property type="entry name" value="Actin, Chain A, domain 4"/>
    <property type="match status" value="1"/>
</dbReference>
<evidence type="ECO:0000259" key="14">
    <source>
        <dbReference type="PROSITE" id="PS50156"/>
    </source>
</evidence>
<dbReference type="Gene3D" id="3.30.420.40">
    <property type="match status" value="3"/>
</dbReference>
<dbReference type="PANTHER" id="PTHR45727">
    <property type="entry name" value="NPC INTRACELLULAR CHOLESTEROL TRANSPORTER 1"/>
    <property type="match status" value="1"/>
</dbReference>
<keyword evidence="8 13" id="KW-0472">Membrane</keyword>
<evidence type="ECO:0000256" key="10">
    <source>
        <dbReference type="ARBA" id="ARBA00023180"/>
    </source>
</evidence>
<dbReference type="SMART" id="SM00268">
    <property type="entry name" value="ACTIN"/>
    <property type="match status" value="1"/>
</dbReference>
<dbReference type="InterPro" id="IPR004000">
    <property type="entry name" value="Actin"/>
</dbReference>
<dbReference type="Gene3D" id="1.20.1640.10">
    <property type="entry name" value="Multidrug efflux transporter AcrB transmembrane domain"/>
    <property type="match status" value="2"/>
</dbReference>
<keyword evidence="9" id="KW-1015">Disulfide bond</keyword>
<dbReference type="InterPro" id="IPR043129">
    <property type="entry name" value="ATPase_NBD"/>
</dbReference>
<feature type="region of interest" description="Disordered" evidence="12">
    <location>
        <begin position="794"/>
        <end position="814"/>
    </location>
</feature>
<dbReference type="InterPro" id="IPR053956">
    <property type="entry name" value="NPC1_MLD"/>
</dbReference>
<feature type="transmembrane region" description="Helical" evidence="13">
    <location>
        <begin position="1769"/>
        <end position="1789"/>
    </location>
</feature>
<evidence type="ECO:0000256" key="4">
    <source>
        <dbReference type="ARBA" id="ARBA00022692"/>
    </source>
</evidence>
<evidence type="ECO:0000256" key="7">
    <source>
        <dbReference type="ARBA" id="ARBA00023055"/>
    </source>
</evidence>
<evidence type="ECO:0000256" key="1">
    <source>
        <dbReference type="ARBA" id="ARBA00004141"/>
    </source>
</evidence>
<feature type="domain" description="SSD" evidence="14">
    <location>
        <begin position="1184"/>
        <end position="1379"/>
    </location>
</feature>
<feature type="transmembrane region" description="Helical" evidence="13">
    <location>
        <begin position="1909"/>
        <end position="1931"/>
    </location>
</feature>
<reference evidence="15 16" key="1">
    <citation type="submission" date="2024-02" db="EMBL/GenBank/DDBJ databases">
        <title>A draft genome for the cacao thread blight pathogen Marasmius crinis-equi.</title>
        <authorList>
            <person name="Cohen S.P."/>
            <person name="Baruah I.K."/>
            <person name="Amoako-Attah I."/>
            <person name="Bukari Y."/>
            <person name="Meinhardt L.W."/>
            <person name="Bailey B.A."/>
        </authorList>
    </citation>
    <scope>NUCLEOTIDE SEQUENCE [LARGE SCALE GENOMIC DNA]</scope>
    <source>
        <strain evidence="15 16">GH-76</strain>
    </source>
</reference>
<keyword evidence="5" id="KW-0732">Signal</keyword>
<feature type="transmembrane region" description="Helical" evidence="13">
    <location>
        <begin position="726"/>
        <end position="748"/>
    </location>
</feature>
<dbReference type="Pfam" id="PF00022">
    <property type="entry name" value="Actin"/>
    <property type="match status" value="1"/>
</dbReference>
<feature type="transmembrane region" description="Helical" evidence="13">
    <location>
        <begin position="1329"/>
        <end position="1348"/>
    </location>
</feature>
<feature type="region of interest" description="Disordered" evidence="12">
    <location>
        <begin position="43"/>
        <end position="69"/>
    </location>
</feature>
<evidence type="ECO:0000256" key="13">
    <source>
        <dbReference type="SAM" id="Phobius"/>
    </source>
</evidence>
<keyword evidence="6 13" id="KW-1133">Transmembrane helix</keyword>
<feature type="compositionally biased region" description="Polar residues" evidence="12">
    <location>
        <begin position="805"/>
        <end position="814"/>
    </location>
</feature>
<comment type="subcellular location">
    <subcellularLocation>
        <location evidence="1">Membrane</location>
        <topology evidence="1">Multi-pass membrane protein</topology>
    </subcellularLocation>
</comment>
<dbReference type="InterPro" id="IPR053958">
    <property type="entry name" value="HMGCR/SNAP/NPC1-like_SSD"/>
</dbReference>
<dbReference type="InterPro" id="IPR020902">
    <property type="entry name" value="Actin/actin-like_CS"/>
</dbReference>
<evidence type="ECO:0000256" key="6">
    <source>
        <dbReference type="ARBA" id="ARBA00022989"/>
    </source>
</evidence>
<sequence>MVTYGGDEVSALVLDIGTSSVRAGYAGDDSPKAIIPTQYGFIPQENGQDVDMSENADSTEKQNGARSFIGESGPSLFRPGMQIGNPTNDSLIQDFGPIPALVRHALEESMRVNPSEHPILVTEPAWNTTENRERMAEIMFEEFQVPAFYVANTGVLNTFAAGKGSALVIDVGQSVASVIPVVDGFVLRKGVAYSNLPRLVNAHARHILLGANIDLTPHQLIANKLPVDANALPQFSVREDRMAGVTDSWRQWYEDRAVEDWVQSVGGVLEQGWNDQYAPCLTQTDVQIVLTQSQIRLAMQRPQKQYEFPTGYNTFFGADRLHVGELYFFHKPNLVASNPSLPKHIPALISDSLRACDIELRQVLMGNVVLTGGGSLFSGFADRLHNELVRSFPHVKIHAPGNPTERRYGAWLGGSILASLGTFHQLWISKEEWMGIRVERSNDFRSLNSSQRHSKRRDVQPSLDILTTGDGNMISAAPRCAMRESCGKKGGIFGRDLPCPYDGEPVQPTPRELTSLKSVCPSLSDPELHGTCCNQDQINELSSNFARVDPILGPCPACRNNFRTFFCEFTCSPYQSQFVNVTSTQETSTGEQGVKSLDFFVAERFKQGFWDSCKDVKLGSASVFVMDLIFGGSKSAGDFLKFLGDESDMGSPFQINFPDSPETNTSVIQPLNTTPRSCSDGTDLSSRCSCTDCAAVCPVLPELPSPSQCTIGSPHMFGRTLPISCLSFSLVLIYVLLAIAGFSAGYLLQRRRRKRDLSLGLSFDHSVSNATPASPTAGRHGHGLVGAASLAHEDSSGRRIHLEDPSTTSNTRLNNLSFSPTGHVSLTPTPHLLDPLTSSQPRSHRLSSFLRRTFYRLGVLCASYPLVVFAVACVVMGVLNGVGWKFFQIETSPVRLWVGPQSESRIQKEMFDEWFGPFYRVEQVFVTSTSASTPVLSYSNLKYWFDVEEDLRSLKSTPNGYTLDDVCFKPTEEACVVQSVSAWYPGGYVDEDEWQSRIRECTAYPTNCLPDFGQPLKAVNVFGGIPIKDDGREDSLNSKSLVITYVVSDSLDPEVQGRAEEWERALRNYLEGLSERITEETRQSNEGSEEDSALQIAWSTGVSLEEELNKSTNMDVRIVVGSYLAMFFYVAIALGNTAAGTTRKGRGSPSLFGRIKGLFGKGPAGSSDTRSIASMNASSIPLPTLSTVRSIVVNSKVLLGFFGIALVILSVSTSVAFFSLCRVKVTLIIAEVIPFLVLAVGVDNVFILVNELDRQNNLHGPGALINYHSNSHPSSRYPSQYSIRPMSPTGSTGRYPSTDGEHEDTASMPLLLSPEERVARTLAKMGPSILLSTITETTAFLLGALVPMPAVRNFALYAGGSVLINGLLQVTVFVSGLVLDLRRTEANRVDCVPCLRLAGRIQLPPDTDDAQGPGIGQNPAGPYTASSYTPPAKGESFLARFIRRYYAPWLLRPWVKAAVLTIFVGIWVLSIISIQYLKLGLDQRLALPSDSYLVNYFNAVDEYLEVGPPVYFVAHSVDVTNRDGQKALCGRFSTCEEFSVANVLESERQREKERTNPWDRSYIAEPTASWIDDFLNWLNPEQESCCRVLKADPTVFCTPRDRPFKCQPCFQGREPAWNITMRGMPEGDEFMRYLRQWLQSPTNEDCPLAGKASFGAALALSDADTNNVNTVRNDQGTVVASHFRTFHTPLKTQEDLINSFEAAHRVAEEIERYARADGREISVFPYSLHYVFFDQYTHIISMTQTVLGLGLGSVLIVTSILLGSLRVGLIVSGVVGGVVCVVLGVMSVWDVRLNAISLVNLSICLGIGVEFCVHVARAYVNPGGGYGVGGDGAWGGENDQVVAGYDGLPVDREEVEKNAQKERDERMWMALVDVGPSVLSGITFTKLIGMCVLGLTRSKLLEIYYFRTWLTLIISGALHGLVLLPVVLSWAGGKGILQGQEADEEWMVRVMHGEGGYEYQ</sequence>
<evidence type="ECO:0000313" key="15">
    <source>
        <dbReference type="EMBL" id="KAL0580758.1"/>
    </source>
</evidence>
<dbReference type="InterPro" id="IPR032190">
    <property type="entry name" value="NPC1_N"/>
</dbReference>
<evidence type="ECO:0000256" key="11">
    <source>
        <dbReference type="RuleBase" id="RU000487"/>
    </source>
</evidence>
<dbReference type="CDD" id="cd13395">
    <property type="entry name" value="ASKHA_NBD_Arp4_ACTL6-like"/>
    <property type="match status" value="1"/>
</dbReference>
<dbReference type="EMBL" id="JBAHYK010000023">
    <property type="protein sequence ID" value="KAL0580758.1"/>
    <property type="molecule type" value="Genomic_DNA"/>
</dbReference>
<feature type="compositionally biased region" description="Basic and acidic residues" evidence="12">
    <location>
        <begin position="794"/>
        <end position="804"/>
    </location>
</feature>
<protein>
    <submittedName>
        <fullName evidence="15">Niemann-Pick type C-related protein 1</fullName>
    </submittedName>
</protein>
<keyword evidence="10" id="KW-0325">Glycoprotein</keyword>
<feature type="transmembrane region" description="Helical" evidence="13">
    <location>
        <begin position="1739"/>
        <end position="1762"/>
    </location>
</feature>
<comment type="similarity">
    <text evidence="2">Belongs to the patched family.</text>
</comment>
<accession>A0ABR3FYW6</accession>
<feature type="transmembrane region" description="Helical" evidence="13">
    <location>
        <begin position="1226"/>
        <end position="1249"/>
    </location>
</feature>
<gene>
    <name evidence="15" type="primary">NCR1</name>
    <name evidence="15" type="ORF">V5O48_001223</name>
</gene>
<feature type="transmembrane region" description="Helical" evidence="13">
    <location>
        <begin position="1197"/>
        <end position="1220"/>
    </location>
</feature>
<comment type="similarity">
    <text evidence="11">Belongs to the actin family.</text>
</comment>
<evidence type="ECO:0000256" key="9">
    <source>
        <dbReference type="ARBA" id="ARBA00023157"/>
    </source>
</evidence>
<comment type="caution">
    <text evidence="15">The sequence shown here is derived from an EMBL/GenBank/DDBJ whole genome shotgun (WGS) entry which is preliminary data.</text>
</comment>
<evidence type="ECO:0000313" key="16">
    <source>
        <dbReference type="Proteomes" id="UP001465976"/>
    </source>
</evidence>
<dbReference type="PROSITE" id="PS50156">
    <property type="entry name" value="SSD"/>
    <property type="match status" value="1"/>
</dbReference>
<feature type="transmembrane region" description="Helical" evidence="13">
    <location>
        <begin position="1118"/>
        <end position="1139"/>
    </location>
</feature>
<keyword evidence="4 13" id="KW-0812">Transmembrane</keyword>
<dbReference type="PANTHER" id="PTHR45727:SF2">
    <property type="entry name" value="NPC INTRACELLULAR CHOLESTEROL TRANSPORTER 1"/>
    <property type="match status" value="1"/>
</dbReference>